<dbReference type="SMART" id="SM00248">
    <property type="entry name" value="ANK"/>
    <property type="match status" value="2"/>
</dbReference>
<reference evidence="3" key="1">
    <citation type="submission" date="2022-07" db="EMBL/GenBank/DDBJ databases">
        <title>Genome analysis of Parmales, a sister group of diatoms, reveals the evolutionary specialization of diatoms from phago-mixotrophs to photoautotrophs.</title>
        <authorList>
            <person name="Ban H."/>
            <person name="Sato S."/>
            <person name="Yoshikawa S."/>
            <person name="Kazumasa Y."/>
            <person name="Nakamura Y."/>
            <person name="Ichinomiya M."/>
            <person name="Saitoh K."/>
            <person name="Sato N."/>
            <person name="Blanc-Mathieu R."/>
            <person name="Endo H."/>
            <person name="Kuwata A."/>
            <person name="Ogata H."/>
        </authorList>
    </citation>
    <scope>NUCLEOTIDE SEQUENCE</scope>
</reference>
<evidence type="ECO:0000313" key="4">
    <source>
        <dbReference type="Proteomes" id="UP001165082"/>
    </source>
</evidence>
<organism evidence="3 4">
    <name type="scientific">Triparma retinervis</name>
    <dbReference type="NCBI Taxonomy" id="2557542"/>
    <lineage>
        <taxon>Eukaryota</taxon>
        <taxon>Sar</taxon>
        <taxon>Stramenopiles</taxon>
        <taxon>Ochrophyta</taxon>
        <taxon>Bolidophyceae</taxon>
        <taxon>Parmales</taxon>
        <taxon>Triparmaceae</taxon>
        <taxon>Triparma</taxon>
    </lineage>
</organism>
<dbReference type="Proteomes" id="UP001165082">
    <property type="component" value="Unassembled WGS sequence"/>
</dbReference>
<dbReference type="AlphaFoldDB" id="A0A9W7AKP4"/>
<feature type="non-terminal residue" evidence="3">
    <location>
        <position position="1"/>
    </location>
</feature>
<dbReference type="InterPro" id="IPR036770">
    <property type="entry name" value="Ankyrin_rpt-contain_sf"/>
</dbReference>
<keyword evidence="1" id="KW-0040">ANK repeat</keyword>
<dbReference type="Pfam" id="PF13857">
    <property type="entry name" value="Ank_5"/>
    <property type="match status" value="1"/>
</dbReference>
<evidence type="ECO:0000256" key="2">
    <source>
        <dbReference type="SAM" id="MobiDB-lite"/>
    </source>
</evidence>
<gene>
    <name evidence="3" type="ORF">TrRE_jg1060</name>
</gene>
<name>A0A9W7AKP4_9STRA</name>
<feature type="compositionally biased region" description="Basic and acidic residues" evidence="2">
    <location>
        <begin position="335"/>
        <end position="350"/>
    </location>
</feature>
<dbReference type="PROSITE" id="PS50088">
    <property type="entry name" value="ANK_REPEAT"/>
    <property type="match status" value="1"/>
</dbReference>
<comment type="caution">
    <text evidence="3">The sequence shown here is derived from an EMBL/GenBank/DDBJ whole genome shotgun (WGS) entry which is preliminary data.</text>
</comment>
<protein>
    <submittedName>
        <fullName evidence="3">Uncharacterized protein</fullName>
    </submittedName>
</protein>
<dbReference type="InterPro" id="IPR002110">
    <property type="entry name" value="Ankyrin_rpt"/>
</dbReference>
<dbReference type="Gene3D" id="1.25.40.20">
    <property type="entry name" value="Ankyrin repeat-containing domain"/>
    <property type="match status" value="1"/>
</dbReference>
<feature type="repeat" description="ANK" evidence="1">
    <location>
        <begin position="268"/>
        <end position="300"/>
    </location>
</feature>
<evidence type="ECO:0000256" key="1">
    <source>
        <dbReference type="PROSITE-ProRule" id="PRU00023"/>
    </source>
</evidence>
<keyword evidence="4" id="KW-1185">Reference proteome</keyword>
<evidence type="ECO:0000313" key="3">
    <source>
        <dbReference type="EMBL" id="GMH70883.1"/>
    </source>
</evidence>
<feature type="region of interest" description="Disordered" evidence="2">
    <location>
        <begin position="328"/>
        <end position="350"/>
    </location>
</feature>
<dbReference type="SUPFAM" id="SSF48403">
    <property type="entry name" value="Ankyrin repeat"/>
    <property type="match status" value="1"/>
</dbReference>
<proteinExistence type="predicted"/>
<dbReference type="PROSITE" id="PS50297">
    <property type="entry name" value="ANK_REP_REGION"/>
    <property type="match status" value="1"/>
</dbReference>
<dbReference type="OrthoDB" id="186626at2759"/>
<dbReference type="EMBL" id="BRXZ01001426">
    <property type="protein sequence ID" value="GMH70883.1"/>
    <property type="molecule type" value="Genomic_DNA"/>
</dbReference>
<sequence length="350" mass="38843">APNATIYAVDIWSNEFSLADDHYHDATSSETGTGKSRLAQVDTNAEILHNQNLYDTFLKTNWEYRMGHRKKGGKGGIVPVRTYTLAGLDLLKSFGVDPTVVYIDADHHYEPAYKDIEKTLQNFPKAVIVGDDWDYEPVRRAARELAEKYNRHLYVEQGKCWSYLPHGTVHSDLQPSRDLYTDTIENQASHQRVYDGVASIIMAKGPEDVQGASRLINKSTPPLPRNLAGSGPSYKGRSLLMLCAIHDRPLTLAHLGTFFDINYRTKSKMETALHLAAYYGRAGMARELVNLGADVGLVNEYNETPLQAAGHSKMEGARECEEVLREAMKTGGAKRGREGEGDGGGKRAKT</sequence>
<accession>A0A9W7AKP4</accession>